<dbReference type="EC" id="2.3.1.51" evidence="4"/>
<keyword evidence="1 4" id="KW-0808">Transferase</keyword>
<name>A0ABS2NL67_9FIRM</name>
<evidence type="ECO:0000313" key="5">
    <source>
        <dbReference type="Proteomes" id="UP001314796"/>
    </source>
</evidence>
<dbReference type="PANTHER" id="PTHR10434">
    <property type="entry name" value="1-ACYL-SN-GLYCEROL-3-PHOSPHATE ACYLTRANSFERASE"/>
    <property type="match status" value="1"/>
</dbReference>
<dbReference type="SUPFAM" id="SSF69593">
    <property type="entry name" value="Glycerol-3-phosphate (1)-acyltransferase"/>
    <property type="match status" value="1"/>
</dbReference>
<evidence type="ECO:0000256" key="2">
    <source>
        <dbReference type="ARBA" id="ARBA00023315"/>
    </source>
</evidence>
<dbReference type="RefSeq" id="WP_204399932.1">
    <property type="nucleotide sequence ID" value="NZ_JAFBEE010000001.1"/>
</dbReference>
<dbReference type="PANTHER" id="PTHR10434:SF40">
    <property type="entry name" value="1-ACYL-SN-GLYCEROL-3-PHOSPHATE ACYLTRANSFERASE"/>
    <property type="match status" value="1"/>
</dbReference>
<evidence type="ECO:0000313" key="4">
    <source>
        <dbReference type="EMBL" id="MBM7613647.1"/>
    </source>
</evidence>
<reference evidence="4 5" key="1">
    <citation type="submission" date="2021-01" db="EMBL/GenBank/DDBJ databases">
        <title>Genomic Encyclopedia of Type Strains, Phase IV (KMG-IV): sequencing the most valuable type-strain genomes for metagenomic binning, comparative biology and taxonomic classification.</title>
        <authorList>
            <person name="Goeker M."/>
        </authorList>
    </citation>
    <scope>NUCLEOTIDE SEQUENCE [LARGE SCALE GENOMIC DNA]</scope>
    <source>
        <strain evidence="4 5">DSM 25890</strain>
    </source>
</reference>
<dbReference type="GO" id="GO:0003841">
    <property type="term" value="F:1-acylglycerol-3-phosphate O-acyltransferase activity"/>
    <property type="evidence" value="ECO:0007669"/>
    <property type="project" value="UniProtKB-EC"/>
</dbReference>
<gene>
    <name evidence="4" type="ORF">JOC73_000155</name>
</gene>
<feature type="domain" description="Phospholipid/glycerol acyltransferase" evidence="3">
    <location>
        <begin position="90"/>
        <end position="207"/>
    </location>
</feature>
<proteinExistence type="predicted"/>
<dbReference type="CDD" id="cd07989">
    <property type="entry name" value="LPLAT_AGPAT-like"/>
    <property type="match status" value="1"/>
</dbReference>
<keyword evidence="2 4" id="KW-0012">Acyltransferase</keyword>
<dbReference type="Proteomes" id="UP001314796">
    <property type="component" value="Unassembled WGS sequence"/>
</dbReference>
<keyword evidence="5" id="KW-1185">Reference proteome</keyword>
<dbReference type="SMART" id="SM00563">
    <property type="entry name" value="PlsC"/>
    <property type="match status" value="1"/>
</dbReference>
<dbReference type="EMBL" id="JAFBEE010000001">
    <property type="protein sequence ID" value="MBM7613647.1"/>
    <property type="molecule type" value="Genomic_DNA"/>
</dbReference>
<sequence>MKVYFNEDTYHTPADTQRFLLDRLSLGTRYYFHYKFAQEILRAKKIADAGNFNRGEWAEASYRIMKNIEKCGGKFHLTGLNNLVETQKPLVLVSNHMSTLETMVFPCIIAPRMSASFVIKASLATHPYIGSIMRARKPIVVDRVNPREDLQKVMTEGQEMLASGRSVIIFPQSTRASDFIPEDFNTLGIKLAKRANVPIMPIAIKTDMWENGKYIRDLGPIDRSKHIHMAFGKSMEITGNGKETHKEILRFIGEHMNQWRQEK</sequence>
<evidence type="ECO:0000259" key="3">
    <source>
        <dbReference type="SMART" id="SM00563"/>
    </source>
</evidence>
<protein>
    <submittedName>
        <fullName evidence="4">1-acyl-sn-glycerol-3-phosphate acyltransferase</fullName>
        <ecNumber evidence="4">2.3.1.51</ecNumber>
    </submittedName>
</protein>
<dbReference type="InterPro" id="IPR002123">
    <property type="entry name" value="Plipid/glycerol_acylTrfase"/>
</dbReference>
<organism evidence="4 5">
    <name type="scientific">Alkaliphilus hydrothermalis</name>
    <dbReference type="NCBI Taxonomy" id="1482730"/>
    <lineage>
        <taxon>Bacteria</taxon>
        <taxon>Bacillati</taxon>
        <taxon>Bacillota</taxon>
        <taxon>Clostridia</taxon>
        <taxon>Peptostreptococcales</taxon>
        <taxon>Natronincolaceae</taxon>
        <taxon>Alkaliphilus</taxon>
    </lineage>
</organism>
<comment type="caution">
    <text evidence="4">The sequence shown here is derived from an EMBL/GenBank/DDBJ whole genome shotgun (WGS) entry which is preliminary data.</text>
</comment>
<dbReference type="Pfam" id="PF01553">
    <property type="entry name" value="Acyltransferase"/>
    <property type="match status" value="1"/>
</dbReference>
<accession>A0ABS2NL67</accession>
<evidence type="ECO:0000256" key="1">
    <source>
        <dbReference type="ARBA" id="ARBA00022679"/>
    </source>
</evidence>